<dbReference type="OrthoDB" id="5173234at2"/>
<proteinExistence type="predicted"/>
<evidence type="ECO:0000313" key="1">
    <source>
        <dbReference type="EMBL" id="ADN12423.1"/>
    </source>
</evidence>
<accession>E0U687</accession>
<dbReference type="eggNOG" id="ENOG502Z9FC">
    <property type="taxonomic scope" value="Bacteria"/>
</dbReference>
<dbReference type="AlphaFoldDB" id="E0U687"/>
<evidence type="ECO:0000313" key="2">
    <source>
        <dbReference type="Proteomes" id="UP000008206"/>
    </source>
</evidence>
<evidence type="ECO:0008006" key="3">
    <source>
        <dbReference type="Google" id="ProtNLM"/>
    </source>
</evidence>
<dbReference type="HOGENOM" id="CLU_042688_2_0_3"/>
<dbReference type="GO" id="GO:0016491">
    <property type="term" value="F:oxidoreductase activity"/>
    <property type="evidence" value="ECO:0007669"/>
    <property type="project" value="InterPro"/>
</dbReference>
<reference evidence="2" key="1">
    <citation type="journal article" date="2011" name="MBio">
        <title>Novel metabolic attributes of the genus Cyanothece, comprising a group of unicellular nitrogen-fixing Cyanobacteria.</title>
        <authorList>
            <person name="Bandyopadhyay A."/>
            <person name="Elvitigala T."/>
            <person name="Welsh E."/>
            <person name="Stockel J."/>
            <person name="Liberton M."/>
            <person name="Min H."/>
            <person name="Sherman L.A."/>
            <person name="Pakrasi H.B."/>
        </authorList>
    </citation>
    <scope>NUCLEOTIDE SEQUENCE [LARGE SCALE GENOMIC DNA]</scope>
    <source>
        <strain evidence="2">PCC 7822</strain>
    </source>
</reference>
<dbReference type="EMBL" id="CP002198">
    <property type="protein sequence ID" value="ADN12423.1"/>
    <property type="molecule type" value="Genomic_DNA"/>
</dbReference>
<dbReference type="STRING" id="497965.Cyan7822_0377"/>
<dbReference type="NCBIfam" id="NF041278">
    <property type="entry name" value="CmcJ_NvfI_EfuI"/>
    <property type="match status" value="1"/>
</dbReference>
<dbReference type="Proteomes" id="UP000008206">
    <property type="component" value="Chromosome"/>
</dbReference>
<dbReference type="InterPro" id="IPR044053">
    <property type="entry name" value="AsaB-like"/>
</dbReference>
<dbReference type="PANTHER" id="PTHR34598:SF3">
    <property type="entry name" value="OXIDOREDUCTASE AN1597"/>
    <property type="match status" value="1"/>
</dbReference>
<dbReference type="RefSeq" id="WP_013320533.1">
    <property type="nucleotide sequence ID" value="NC_014501.1"/>
</dbReference>
<dbReference type="KEGG" id="cyj:Cyan7822_0377"/>
<keyword evidence="2" id="KW-1185">Reference proteome</keyword>
<sequence>MEASVISPVVENLPFVEASLNYLIPMKEKPVNYTYDPPPGVPQRSGTYETRKLPILNGRLIATNLSLDKQGFVLLESPSPDLNFYDDHQVRSIYYPHATQFLSKVLDAAKVVVFDHNVRNARRAKLGEKTAKEPVKVVHNDFTLLSGYQRARDELAALGVDNIEELLQKRFSIVNLWRPLAEPVQESPIAVCDGQTIALTDFMAADLVYRERVGETYLVSYNPAQRWYYFPQMRRDEVLLLKCFDSDSNCQTRFTAHTAFDDPTSSADAPPRESIELRTLVFY</sequence>
<dbReference type="PANTHER" id="PTHR34598">
    <property type="entry name" value="BLL6449 PROTEIN"/>
    <property type="match status" value="1"/>
</dbReference>
<organism evidence="1 2">
    <name type="scientific">Gloeothece verrucosa (strain PCC 7822)</name>
    <name type="common">Cyanothece sp. (strain PCC 7822)</name>
    <dbReference type="NCBI Taxonomy" id="497965"/>
    <lineage>
        <taxon>Bacteria</taxon>
        <taxon>Bacillati</taxon>
        <taxon>Cyanobacteriota</taxon>
        <taxon>Cyanophyceae</taxon>
        <taxon>Oscillatoriophycideae</taxon>
        <taxon>Chroococcales</taxon>
        <taxon>Aphanothecaceae</taxon>
        <taxon>Gloeothece</taxon>
        <taxon>Gloeothece verrucosa</taxon>
    </lineage>
</organism>
<name>E0U687_GLOV7</name>
<gene>
    <name evidence="1" type="ordered locus">Cyan7822_0377</name>
</gene>
<protein>
    <recommendedName>
        <fullName evidence="3">Methyltransferase</fullName>
    </recommendedName>
</protein>